<sequence>MIDAQQETKLRSYGFTDKNITALRVVLEDPKRKDRTLHSLLVELKRRFYTSWIIVIGLLLFATYATLTRDYGNGLIYFAIIFVLCLFILGMAPLSVSWKAVKFLRKEG</sequence>
<protein>
    <submittedName>
        <fullName evidence="2">Uncharacterized protein</fullName>
    </submittedName>
</protein>
<dbReference type="OrthoDB" id="6631058at2"/>
<dbReference type="EMBL" id="FPAU01000010">
    <property type="protein sequence ID" value="SFU18956.1"/>
    <property type="molecule type" value="Genomic_DNA"/>
</dbReference>
<keyword evidence="1" id="KW-0812">Transmembrane</keyword>
<accession>A0A1I7E4V2</accession>
<keyword evidence="1" id="KW-0472">Membrane</keyword>
<name>A0A1I7E4V2_9ENTR</name>
<gene>
    <name evidence="2" type="ORF">SAMN05192562_1106</name>
</gene>
<dbReference type="RefSeq" id="WP_090126291.1">
    <property type="nucleotide sequence ID" value="NZ_CP045300.1"/>
</dbReference>
<dbReference type="AlphaFoldDB" id="A0A1I7E4V2"/>
<proteinExistence type="predicted"/>
<evidence type="ECO:0000313" key="2">
    <source>
        <dbReference type="EMBL" id="SFU18956.1"/>
    </source>
</evidence>
<feature type="transmembrane region" description="Helical" evidence="1">
    <location>
        <begin position="48"/>
        <end position="68"/>
    </location>
</feature>
<keyword evidence="3" id="KW-1185">Reference proteome</keyword>
<reference evidence="3" key="1">
    <citation type="submission" date="2016-10" db="EMBL/GenBank/DDBJ databases">
        <authorList>
            <person name="Varghese N."/>
            <person name="Submissions S."/>
        </authorList>
    </citation>
    <scope>NUCLEOTIDE SEQUENCE [LARGE SCALE GENOMIC DNA]</scope>
    <source>
        <strain evidence="3">Ah-143</strain>
    </source>
</reference>
<keyword evidence="1" id="KW-1133">Transmembrane helix</keyword>
<feature type="transmembrane region" description="Helical" evidence="1">
    <location>
        <begin position="74"/>
        <end position="96"/>
    </location>
</feature>
<organism evidence="2 3">
    <name type="scientific">Kosakonia arachidis</name>
    <dbReference type="NCBI Taxonomy" id="551989"/>
    <lineage>
        <taxon>Bacteria</taxon>
        <taxon>Pseudomonadati</taxon>
        <taxon>Pseudomonadota</taxon>
        <taxon>Gammaproteobacteria</taxon>
        <taxon>Enterobacterales</taxon>
        <taxon>Enterobacteriaceae</taxon>
        <taxon>Kosakonia</taxon>
    </lineage>
</organism>
<evidence type="ECO:0000313" key="3">
    <source>
        <dbReference type="Proteomes" id="UP000199187"/>
    </source>
</evidence>
<evidence type="ECO:0000256" key="1">
    <source>
        <dbReference type="SAM" id="Phobius"/>
    </source>
</evidence>
<dbReference type="Proteomes" id="UP000199187">
    <property type="component" value="Unassembled WGS sequence"/>
</dbReference>